<reference evidence="2" key="1">
    <citation type="journal article" date="2017" name="Nat. Ecol. Evol.">
        <title>Genome expansion and lineage-specific genetic innovations in the forest pathogenic fungi Armillaria.</title>
        <authorList>
            <person name="Sipos G."/>
            <person name="Prasanna A.N."/>
            <person name="Walter M.C."/>
            <person name="O'Connor E."/>
            <person name="Balint B."/>
            <person name="Krizsan K."/>
            <person name="Kiss B."/>
            <person name="Hess J."/>
            <person name="Varga T."/>
            <person name="Slot J."/>
            <person name="Riley R."/>
            <person name="Boka B."/>
            <person name="Rigling D."/>
            <person name="Barry K."/>
            <person name="Lee J."/>
            <person name="Mihaltcheva S."/>
            <person name="LaButti K."/>
            <person name="Lipzen A."/>
            <person name="Waldron R."/>
            <person name="Moloney N.M."/>
            <person name="Sperisen C."/>
            <person name="Kredics L."/>
            <person name="Vagvoelgyi C."/>
            <person name="Patrignani A."/>
            <person name="Fitzpatrick D."/>
            <person name="Nagy I."/>
            <person name="Doyle S."/>
            <person name="Anderson J.B."/>
            <person name="Grigoriev I.V."/>
            <person name="Gueldener U."/>
            <person name="Muensterkoetter M."/>
            <person name="Nagy L.G."/>
        </authorList>
    </citation>
    <scope>NUCLEOTIDE SEQUENCE [LARGE SCALE GENOMIC DNA]</scope>
    <source>
        <strain evidence="2">C18/9</strain>
    </source>
</reference>
<evidence type="ECO:0000313" key="2">
    <source>
        <dbReference type="Proteomes" id="UP000219338"/>
    </source>
</evidence>
<name>A0A284QR01_ARMOS</name>
<dbReference type="AlphaFoldDB" id="A0A284QR01"/>
<sequence>MANKSSRAWDPSDKLISGDNPLLWKVLPLDEECPFILRTRIYRPFPPSIEMPSREFEHQYSHSLHLALETISRLKLELPPRVINIVEAHLSLYPTIAARLTPHRDADLLKLVVRMKHMRIVGPWRRL</sequence>
<gene>
    <name evidence="1" type="ORF">ARMOST_02188</name>
</gene>
<proteinExistence type="predicted"/>
<keyword evidence="2" id="KW-1185">Reference proteome</keyword>
<organism evidence="1 2">
    <name type="scientific">Armillaria ostoyae</name>
    <name type="common">Armillaria root rot fungus</name>
    <dbReference type="NCBI Taxonomy" id="47428"/>
    <lineage>
        <taxon>Eukaryota</taxon>
        <taxon>Fungi</taxon>
        <taxon>Dikarya</taxon>
        <taxon>Basidiomycota</taxon>
        <taxon>Agaricomycotina</taxon>
        <taxon>Agaricomycetes</taxon>
        <taxon>Agaricomycetidae</taxon>
        <taxon>Agaricales</taxon>
        <taxon>Marasmiineae</taxon>
        <taxon>Physalacriaceae</taxon>
        <taxon>Armillaria</taxon>
    </lineage>
</organism>
<accession>A0A284QR01</accession>
<evidence type="ECO:0000313" key="1">
    <source>
        <dbReference type="EMBL" id="SJK98912.1"/>
    </source>
</evidence>
<protein>
    <submittedName>
        <fullName evidence="1">Uncharacterized protein</fullName>
    </submittedName>
</protein>
<dbReference type="EMBL" id="FUEG01000001">
    <property type="protein sequence ID" value="SJK98912.1"/>
    <property type="molecule type" value="Genomic_DNA"/>
</dbReference>
<dbReference type="Proteomes" id="UP000219338">
    <property type="component" value="Unassembled WGS sequence"/>
</dbReference>